<reference evidence="1 2" key="1">
    <citation type="submission" date="2017-02" db="EMBL/GenBank/DDBJ databases">
        <authorList>
            <person name="Peterson S.W."/>
        </authorList>
    </citation>
    <scope>NUCLEOTIDE SEQUENCE [LARGE SCALE GENOMIC DNA]</scope>
    <source>
        <strain evidence="1 2">VKM Ac-2059</strain>
    </source>
</reference>
<dbReference type="PANTHER" id="PTHR42110">
    <property type="entry name" value="L-ASPARAGINASE, PUTATIVE (AFU_ORTHOLOGUE AFUA_3G11890)-RELATED"/>
    <property type="match status" value="1"/>
</dbReference>
<sequence>MATLPSSDLAASSAPAAASSVPAAASELAELAVIVRSGVIESRHFGWLVALDADGTVAADLGRGSTQVLPRSTTKPLQALACVLAGADLSGEELAIAAGSHTGEDAHVDAVRRILDRAGLDESALGCPVDWPEDEPTRERLIRDGETRSRVRMNCSGKHAAMLLACAANGWDTATYLDPEHPLQQLVRQTVERVAGTAVEYTAIDGCGAPLFSTTVEGLARSFRALVTAPEGTPERLVADAMRAHPFFVGGDNHANSDTMTRVPGVLAKGGAEGVIGMAAATGQAVAMKIVDGNPRATTLLALEVLGALGVDVAAAGSLVELPVLGGGVPVGEIAAGADVTAWIAARGDVQ</sequence>
<dbReference type="RefSeq" id="WP_327196272.1">
    <property type="nucleotide sequence ID" value="NZ_FUZP01000001.1"/>
</dbReference>
<dbReference type="STRING" id="123320.SAMN06309945_0355"/>
<accession>A0A1T5IF32</accession>
<dbReference type="InterPro" id="IPR010349">
    <property type="entry name" value="Asparaginase_II"/>
</dbReference>
<proteinExistence type="predicted"/>
<dbReference type="Proteomes" id="UP000190857">
    <property type="component" value="Unassembled WGS sequence"/>
</dbReference>
<organism evidence="1 2">
    <name type="scientific">Okibacterium fritillariae</name>
    <dbReference type="NCBI Taxonomy" id="123320"/>
    <lineage>
        <taxon>Bacteria</taxon>
        <taxon>Bacillati</taxon>
        <taxon>Actinomycetota</taxon>
        <taxon>Actinomycetes</taxon>
        <taxon>Micrococcales</taxon>
        <taxon>Microbacteriaceae</taxon>
        <taxon>Okibacterium</taxon>
    </lineage>
</organism>
<protein>
    <submittedName>
        <fullName evidence="1">Asparaginase</fullName>
    </submittedName>
</protein>
<dbReference type="PANTHER" id="PTHR42110:SF1">
    <property type="entry name" value="L-ASPARAGINASE, PUTATIVE (AFU_ORTHOLOGUE AFUA_3G11890)-RELATED"/>
    <property type="match status" value="1"/>
</dbReference>
<keyword evidence="2" id="KW-1185">Reference proteome</keyword>
<name>A0A1T5IF32_9MICO</name>
<dbReference type="EMBL" id="FUZP01000001">
    <property type="protein sequence ID" value="SKC37668.1"/>
    <property type="molecule type" value="Genomic_DNA"/>
</dbReference>
<evidence type="ECO:0000313" key="2">
    <source>
        <dbReference type="Proteomes" id="UP000190857"/>
    </source>
</evidence>
<evidence type="ECO:0000313" key="1">
    <source>
        <dbReference type="EMBL" id="SKC37668.1"/>
    </source>
</evidence>
<dbReference type="AlphaFoldDB" id="A0A1T5IF32"/>
<gene>
    <name evidence="1" type="ORF">SAMN06309945_0355</name>
</gene>
<dbReference type="Pfam" id="PF06089">
    <property type="entry name" value="Asparaginase_II"/>
    <property type="match status" value="1"/>
</dbReference>